<dbReference type="EMBL" id="VLTL01000144">
    <property type="protein sequence ID" value="KAA0158622.1"/>
    <property type="molecule type" value="Genomic_DNA"/>
</dbReference>
<dbReference type="AlphaFoldDB" id="A0A5A8CF79"/>
<keyword evidence="8" id="KW-1185">Reference proteome</keyword>
<dbReference type="Proteomes" id="UP000324907">
    <property type="component" value="Unassembled WGS sequence"/>
</dbReference>
<evidence type="ECO:0000256" key="1">
    <source>
        <dbReference type="SAM" id="Coils"/>
    </source>
</evidence>
<evidence type="ECO:0000256" key="2">
    <source>
        <dbReference type="SAM" id="MobiDB-lite"/>
    </source>
</evidence>
<keyword evidence="1" id="KW-0175">Coiled coil</keyword>
<organism evidence="3 8">
    <name type="scientific">Cafeteria roenbergensis</name>
    <name type="common">Marine flagellate</name>
    <dbReference type="NCBI Taxonomy" id="33653"/>
    <lineage>
        <taxon>Eukaryota</taxon>
        <taxon>Sar</taxon>
        <taxon>Stramenopiles</taxon>
        <taxon>Bigyra</taxon>
        <taxon>Opalozoa</taxon>
        <taxon>Bicosoecida</taxon>
        <taxon>Cafeteriaceae</taxon>
        <taxon>Cafeteria</taxon>
    </lineage>
</organism>
<feature type="coiled-coil region" evidence="1">
    <location>
        <begin position="212"/>
        <end position="242"/>
    </location>
</feature>
<evidence type="ECO:0000313" key="7">
    <source>
        <dbReference type="Proteomes" id="UP000322899"/>
    </source>
</evidence>
<gene>
    <name evidence="6" type="ORF">FNF27_02524</name>
    <name evidence="4" type="ORF">FNF28_06149</name>
    <name evidence="3" type="ORF">FNF29_04352</name>
    <name evidence="5" type="ORF">FNF31_00826</name>
</gene>
<feature type="compositionally biased region" description="Low complexity" evidence="2">
    <location>
        <begin position="669"/>
        <end position="679"/>
    </location>
</feature>
<evidence type="ECO:0000313" key="3">
    <source>
        <dbReference type="EMBL" id="KAA0151666.1"/>
    </source>
</evidence>
<dbReference type="PANTHER" id="PTHR23159:SF66">
    <property type="entry name" value="OS04G0158400 PROTEIN"/>
    <property type="match status" value="1"/>
</dbReference>
<evidence type="ECO:0000313" key="10">
    <source>
        <dbReference type="Proteomes" id="UP000325113"/>
    </source>
</evidence>
<protein>
    <recommendedName>
        <fullName evidence="11">DUF4200 domain-containing protein</fullName>
    </recommendedName>
</protein>
<dbReference type="EMBL" id="VLTN01000025">
    <property type="protein sequence ID" value="KAA0151666.1"/>
    <property type="molecule type" value="Genomic_DNA"/>
</dbReference>
<dbReference type="EMBL" id="VLTM01000005">
    <property type="protein sequence ID" value="KAA0167385.1"/>
    <property type="molecule type" value="Genomic_DNA"/>
</dbReference>
<proteinExistence type="predicted"/>
<dbReference type="EMBL" id="VLTO01000010">
    <property type="protein sequence ID" value="KAA0176135.1"/>
    <property type="molecule type" value="Genomic_DNA"/>
</dbReference>
<dbReference type="Proteomes" id="UP000325113">
    <property type="component" value="Unassembled WGS sequence"/>
</dbReference>
<dbReference type="PANTHER" id="PTHR23159">
    <property type="entry name" value="CENTROSOMAL PROTEIN 2"/>
    <property type="match status" value="1"/>
</dbReference>
<feature type="coiled-coil region" evidence="1">
    <location>
        <begin position="131"/>
        <end position="161"/>
    </location>
</feature>
<feature type="region of interest" description="Disordered" evidence="2">
    <location>
        <begin position="697"/>
        <end position="751"/>
    </location>
</feature>
<dbReference type="OrthoDB" id="70049at2759"/>
<feature type="region of interest" description="Disordered" evidence="2">
    <location>
        <begin position="450"/>
        <end position="495"/>
    </location>
</feature>
<dbReference type="Proteomes" id="UP000322899">
    <property type="component" value="Unassembled WGS sequence"/>
</dbReference>
<accession>A0A5A8CF79</accession>
<evidence type="ECO:0000313" key="6">
    <source>
        <dbReference type="EMBL" id="KAA0176135.1"/>
    </source>
</evidence>
<reference evidence="7 8" key="1">
    <citation type="submission" date="2019-07" db="EMBL/GenBank/DDBJ databases">
        <title>Genomes of Cafeteria roenbergensis.</title>
        <authorList>
            <person name="Fischer M.G."/>
            <person name="Hackl T."/>
            <person name="Roman M."/>
        </authorList>
    </citation>
    <scope>NUCLEOTIDE SEQUENCE [LARGE SCALE GENOMIC DNA]</scope>
    <source>
        <strain evidence="3 8">BVI</strain>
        <strain evidence="5 10">Cflag</strain>
        <strain evidence="6 7">E4-10P</strain>
        <strain evidence="4 9">RCC970-E3</strain>
    </source>
</reference>
<evidence type="ECO:0000313" key="9">
    <source>
        <dbReference type="Proteomes" id="UP000324907"/>
    </source>
</evidence>
<feature type="coiled-coil region" evidence="1">
    <location>
        <begin position="319"/>
        <end position="400"/>
    </location>
</feature>
<name>A0A5A8CF79_CAFRO</name>
<evidence type="ECO:0000313" key="8">
    <source>
        <dbReference type="Proteomes" id="UP000323011"/>
    </source>
</evidence>
<evidence type="ECO:0008006" key="11">
    <source>
        <dbReference type="Google" id="ProtNLM"/>
    </source>
</evidence>
<feature type="coiled-coil region" evidence="1">
    <location>
        <begin position="35"/>
        <end position="69"/>
    </location>
</feature>
<comment type="caution">
    <text evidence="3">The sequence shown here is derived from an EMBL/GenBank/DDBJ whole genome shotgun (WGS) entry which is preliminary data.</text>
</comment>
<feature type="region of interest" description="Disordered" evidence="2">
    <location>
        <begin position="655"/>
        <end position="679"/>
    </location>
</feature>
<sequence length="789" mass="84546">MTKRQIRAIVNKDEEGGVSGGALLAGLESNVKGVLAERRREHDLLKQEVEGLKRQREALTLRLRDLQVDGEALGFADTEDRGERLKPVESITRKPVFAAGTDLRELVSVHAQEAEEREAVITAGQRYVYMHERLGRELVALRRRLSDLEDAQAEEASLKRELAKRIITAQEALGNTRARLSKLRRSVREEKALWMGEIADQQAFLDSKAGFETFLEKQLERHQQLEQEAERRRAARREEKIKTKMAVGLIAQSGFASKLQANLEGAKTAEAEFDEAFKQLGAAVLSRPAAPAKAQDRAATRSAITASTGSAEVVPQEVVRVAREELQVWESLVQKLTDEEARVAQLTAKLAEARAALEAPEAAVPAPRAHRELAEREAELQAALKRADAEKTRLEFARESVEPVRLGLQVMAERLLGVHASLDAAGSTRRVLQALRGKVAVLMDECRRMRAKDADAEEDGASRPPTPPDGPGEGVSLRAGAPASPVSTGGGARAGASNSTAAALVQAMEAGADLGLSEHNVRVQPRSGEARARGRRRAAAAVAKAEPRQAGLAPALTVASKLPPTRVRRTGLSAAAAEAQALSQQLELWAGDWEADGRPPRVGRIPTLRAQLPSIKDARLDEAEALAEAGGDTAVAASSRQSLLEEAQAARVLSMRGASGRAGGGASGRRGSAAARRVGGSAPTLPAVVALHPVDMRHSGKSQPRLASRAEVLARSSGRLPLAAEGKDGGSTSRRQPRGAGPAVSACVEGGWEADDDADEVWDRSEVKKIARNVLAAGRRRERELAQDD</sequence>
<evidence type="ECO:0000313" key="5">
    <source>
        <dbReference type="EMBL" id="KAA0167385.1"/>
    </source>
</evidence>
<dbReference type="Proteomes" id="UP000323011">
    <property type="component" value="Unassembled WGS sequence"/>
</dbReference>
<evidence type="ECO:0000313" key="4">
    <source>
        <dbReference type="EMBL" id="KAA0158622.1"/>
    </source>
</evidence>